<feature type="transmembrane region" description="Helical" evidence="5">
    <location>
        <begin position="205"/>
        <end position="225"/>
    </location>
</feature>
<dbReference type="PANTHER" id="PTHR23291:SF77">
    <property type="entry name" value="GLUTAMATE RECEPTOR, IONOTROPIC, N-METHYL D-ASPARTATE-ASSOCIATED PROTEIN 1B (GLUTAMATE BINDING) ISOFORM X1"/>
    <property type="match status" value="1"/>
</dbReference>
<evidence type="ECO:0000256" key="3">
    <source>
        <dbReference type="ARBA" id="ARBA00022989"/>
    </source>
</evidence>
<evidence type="ECO:0000256" key="1">
    <source>
        <dbReference type="ARBA" id="ARBA00004141"/>
    </source>
</evidence>
<evidence type="ECO:0000313" key="7">
    <source>
        <dbReference type="Ensembl" id="ENSSGRP00000061228.1"/>
    </source>
</evidence>
<comment type="subcellular location">
    <subcellularLocation>
        <location evidence="1">Membrane</location>
        <topology evidence="1">Multi-pass membrane protein</topology>
    </subcellularLocation>
</comment>
<proteinExistence type="inferred from homology"/>
<evidence type="ECO:0000313" key="8">
    <source>
        <dbReference type="Proteomes" id="UP000472262"/>
    </source>
</evidence>
<keyword evidence="8" id="KW-1185">Reference proteome</keyword>
<keyword evidence="2 5" id="KW-0812">Transmembrane</keyword>
<dbReference type="GO" id="GO:0016020">
    <property type="term" value="C:membrane"/>
    <property type="evidence" value="ECO:0007669"/>
    <property type="project" value="UniProtKB-SubCell"/>
</dbReference>
<evidence type="ECO:0000256" key="6">
    <source>
        <dbReference type="SAM" id="MobiDB-lite"/>
    </source>
</evidence>
<evidence type="ECO:0000256" key="5">
    <source>
        <dbReference type="RuleBase" id="RU004379"/>
    </source>
</evidence>
<name>A0A672PEH6_SINGR</name>
<feature type="transmembrane region" description="Helical" evidence="5">
    <location>
        <begin position="262"/>
        <end position="281"/>
    </location>
</feature>
<feature type="transmembrane region" description="Helical" evidence="5">
    <location>
        <begin position="174"/>
        <end position="193"/>
    </location>
</feature>
<feature type="compositionally biased region" description="Polar residues" evidence="6">
    <location>
        <begin position="15"/>
        <end position="24"/>
    </location>
</feature>
<gene>
    <name evidence="7" type="primary">LOC107565297</name>
</gene>
<dbReference type="Proteomes" id="UP000472262">
    <property type="component" value="Unassembled WGS sequence"/>
</dbReference>
<accession>A0A672PEH6</accession>
<feature type="region of interest" description="Disordered" evidence="6">
    <location>
        <begin position="1"/>
        <end position="42"/>
    </location>
</feature>
<reference evidence="7" key="1">
    <citation type="submission" date="2025-05" db="UniProtKB">
        <authorList>
            <consortium name="Ensembl"/>
        </authorList>
    </citation>
    <scope>IDENTIFICATION</scope>
</reference>
<dbReference type="GO" id="GO:0005794">
    <property type="term" value="C:Golgi apparatus"/>
    <property type="evidence" value="ECO:0007669"/>
    <property type="project" value="TreeGrafter"/>
</dbReference>
<evidence type="ECO:0000256" key="4">
    <source>
        <dbReference type="ARBA" id="ARBA00023136"/>
    </source>
</evidence>
<dbReference type="InterPro" id="IPR006214">
    <property type="entry name" value="Bax_inhibitor_1-related"/>
</dbReference>
<dbReference type="PANTHER" id="PTHR23291">
    <property type="entry name" value="BAX INHIBITOR-RELATED"/>
    <property type="match status" value="1"/>
</dbReference>
<dbReference type="CDD" id="cd10428">
    <property type="entry name" value="LFG_like"/>
    <property type="match status" value="1"/>
</dbReference>
<keyword evidence="4 5" id="KW-0472">Membrane</keyword>
<dbReference type="Pfam" id="PF01027">
    <property type="entry name" value="Bax1-I"/>
    <property type="match status" value="1"/>
</dbReference>
<dbReference type="GO" id="GO:2001234">
    <property type="term" value="P:negative regulation of apoptotic signaling pathway"/>
    <property type="evidence" value="ECO:0007669"/>
    <property type="project" value="TreeGrafter"/>
</dbReference>
<sequence>MAQSKSGYTRFENPPQYSEVNQQAPPGFMMPPPPPYNAAVPHGGSNPGVPVVVPVAPPYAPPTAFGNPMYRQEGSGYPQHPYPTAAPYIADPYRGGPDKKPLPYVAMGKLGHSDLPPEYEKKQFASSGLDNKAVRRLFIRKVFSVLSLQLAVTCGFVAVFTFEPHVKLFVMQNAWTYLAGYVVFLVPYLVILCCGEFRRKHPWNLIALSILTLAMSYMVGVISSFYDTDVVMMAVGITVLVCFTVIVFSLQTKYDFTSCYGVLFVCLIVLMFFGILCIFLYNRILDLIYSTLGALIFTCFLAVDTQLLLGNKNLSLSPEEYVFAALNLYLDIIHIFLYILRIFGRSRG</sequence>
<organism evidence="7 8">
    <name type="scientific">Sinocyclocheilus grahami</name>
    <name type="common">Dianchi golden-line fish</name>
    <name type="synonym">Barbus grahami</name>
    <dbReference type="NCBI Taxonomy" id="75366"/>
    <lineage>
        <taxon>Eukaryota</taxon>
        <taxon>Metazoa</taxon>
        <taxon>Chordata</taxon>
        <taxon>Craniata</taxon>
        <taxon>Vertebrata</taxon>
        <taxon>Euteleostomi</taxon>
        <taxon>Actinopterygii</taxon>
        <taxon>Neopterygii</taxon>
        <taxon>Teleostei</taxon>
        <taxon>Ostariophysi</taxon>
        <taxon>Cypriniformes</taxon>
        <taxon>Cyprinidae</taxon>
        <taxon>Cyprininae</taxon>
        <taxon>Sinocyclocheilus</taxon>
    </lineage>
</organism>
<dbReference type="Ensembl" id="ENSSGRT00000065329.1">
    <property type="protein sequence ID" value="ENSSGRP00000061228.1"/>
    <property type="gene ID" value="ENSSGRG00000031757.1"/>
</dbReference>
<feature type="transmembrane region" description="Helical" evidence="5">
    <location>
        <begin position="287"/>
        <end position="309"/>
    </location>
</feature>
<feature type="transmembrane region" description="Helical" evidence="5">
    <location>
        <begin position="231"/>
        <end position="250"/>
    </location>
</feature>
<keyword evidence="3 5" id="KW-1133">Transmembrane helix</keyword>
<dbReference type="AlphaFoldDB" id="A0A672PEH6"/>
<dbReference type="Ensembl" id="ENSSGRT00000065328.1">
    <property type="protein sequence ID" value="ENSSGRP00000061227.1"/>
    <property type="gene ID" value="ENSSGRG00000031757.1"/>
</dbReference>
<protein>
    <submittedName>
        <fullName evidence="7">Protein lifeguard 1-like</fullName>
    </submittedName>
</protein>
<dbReference type="GO" id="GO:0005783">
    <property type="term" value="C:endoplasmic reticulum"/>
    <property type="evidence" value="ECO:0007669"/>
    <property type="project" value="TreeGrafter"/>
</dbReference>
<comment type="similarity">
    <text evidence="5">Belongs to the BI1 family.</text>
</comment>
<feature type="transmembrane region" description="Helical" evidence="5">
    <location>
        <begin position="321"/>
        <end position="343"/>
    </location>
</feature>
<feature type="transmembrane region" description="Helical" evidence="5">
    <location>
        <begin position="142"/>
        <end position="162"/>
    </location>
</feature>
<evidence type="ECO:0000256" key="2">
    <source>
        <dbReference type="ARBA" id="ARBA00022692"/>
    </source>
</evidence>